<keyword evidence="4 6" id="KW-1133">Transmembrane helix</keyword>
<feature type="transmembrane region" description="Helical" evidence="6">
    <location>
        <begin position="135"/>
        <end position="157"/>
    </location>
</feature>
<evidence type="ECO:0000313" key="7">
    <source>
        <dbReference type="EMBL" id="RYR30876.1"/>
    </source>
</evidence>
<organism evidence="7 8">
    <name type="scientific">Arachis hypogaea</name>
    <name type="common">Peanut</name>
    <dbReference type="NCBI Taxonomy" id="3818"/>
    <lineage>
        <taxon>Eukaryota</taxon>
        <taxon>Viridiplantae</taxon>
        <taxon>Streptophyta</taxon>
        <taxon>Embryophyta</taxon>
        <taxon>Tracheophyta</taxon>
        <taxon>Spermatophyta</taxon>
        <taxon>Magnoliopsida</taxon>
        <taxon>eudicotyledons</taxon>
        <taxon>Gunneridae</taxon>
        <taxon>Pentapetalae</taxon>
        <taxon>rosids</taxon>
        <taxon>fabids</taxon>
        <taxon>Fabales</taxon>
        <taxon>Fabaceae</taxon>
        <taxon>Papilionoideae</taxon>
        <taxon>50 kb inversion clade</taxon>
        <taxon>dalbergioids sensu lato</taxon>
        <taxon>Dalbergieae</taxon>
        <taxon>Pterocarpus clade</taxon>
        <taxon>Arachis</taxon>
    </lineage>
</organism>
<feature type="transmembrane region" description="Helical" evidence="6">
    <location>
        <begin position="515"/>
        <end position="535"/>
    </location>
</feature>
<dbReference type="GO" id="GO:0016020">
    <property type="term" value="C:membrane"/>
    <property type="evidence" value="ECO:0007669"/>
    <property type="project" value="UniProtKB-SubCell"/>
</dbReference>
<evidence type="ECO:0000313" key="8">
    <source>
        <dbReference type="Proteomes" id="UP000289738"/>
    </source>
</evidence>
<keyword evidence="3 6" id="KW-0812">Transmembrane</keyword>
<accession>A0A445AWY0</accession>
<comment type="similarity">
    <text evidence="2 6">Belongs to the multi antimicrobial extrusion (MATE) (TC 2.A.66.1) family.</text>
</comment>
<feature type="transmembrane region" description="Helical" evidence="6">
    <location>
        <begin position="276"/>
        <end position="300"/>
    </location>
</feature>
<dbReference type="GO" id="GO:1990961">
    <property type="term" value="P:xenobiotic detoxification by transmembrane export across the plasma membrane"/>
    <property type="evidence" value="ECO:0007669"/>
    <property type="project" value="InterPro"/>
</dbReference>
<evidence type="ECO:0000256" key="3">
    <source>
        <dbReference type="ARBA" id="ARBA00022692"/>
    </source>
</evidence>
<reference evidence="7 8" key="1">
    <citation type="submission" date="2019-01" db="EMBL/GenBank/DDBJ databases">
        <title>Sequencing of cultivated peanut Arachis hypogaea provides insights into genome evolution and oil improvement.</title>
        <authorList>
            <person name="Chen X."/>
        </authorList>
    </citation>
    <scope>NUCLEOTIDE SEQUENCE [LARGE SCALE GENOMIC DNA]</scope>
    <source>
        <strain evidence="8">cv. Fuhuasheng</strain>
        <tissue evidence="7">Leaves</tissue>
    </source>
</reference>
<dbReference type="NCBIfam" id="TIGR00797">
    <property type="entry name" value="matE"/>
    <property type="match status" value="1"/>
</dbReference>
<name>A0A445AWY0_ARAHY</name>
<feature type="transmembrane region" description="Helical" evidence="6">
    <location>
        <begin position="249"/>
        <end position="270"/>
    </location>
</feature>
<keyword evidence="8" id="KW-1185">Reference proteome</keyword>
<feature type="transmembrane region" description="Helical" evidence="6">
    <location>
        <begin position="367"/>
        <end position="389"/>
    </location>
</feature>
<evidence type="ECO:0000256" key="5">
    <source>
        <dbReference type="ARBA" id="ARBA00023136"/>
    </source>
</evidence>
<dbReference type="Proteomes" id="UP000289738">
    <property type="component" value="Chromosome B01"/>
</dbReference>
<dbReference type="CDD" id="cd13132">
    <property type="entry name" value="MATE_eukaryotic"/>
    <property type="match status" value="1"/>
</dbReference>
<comment type="subcellular location">
    <subcellularLocation>
        <location evidence="1">Membrane</location>
        <topology evidence="1">Multi-pass membrane protein</topology>
    </subcellularLocation>
</comment>
<protein>
    <recommendedName>
        <fullName evidence="6">Protein DETOXIFICATION</fullName>
    </recommendedName>
    <alternativeName>
        <fullName evidence="6">Multidrug and toxic compound extrusion protein</fullName>
    </alternativeName>
</protein>
<dbReference type="InterPro" id="IPR002528">
    <property type="entry name" value="MATE_fam"/>
</dbReference>
<evidence type="ECO:0000256" key="2">
    <source>
        <dbReference type="ARBA" id="ARBA00010199"/>
    </source>
</evidence>
<evidence type="ECO:0000256" key="6">
    <source>
        <dbReference type="RuleBase" id="RU004914"/>
    </source>
</evidence>
<dbReference type="InterPro" id="IPR045069">
    <property type="entry name" value="MATE_euk"/>
</dbReference>
<proteinExistence type="inferred from homology"/>
<dbReference type="Pfam" id="PF01554">
    <property type="entry name" value="MatE"/>
    <property type="match status" value="2"/>
</dbReference>
<dbReference type="AlphaFoldDB" id="A0A445AWY0"/>
<sequence>MYNRLYLIYDAKNGTYIRNEAPQNLIKRSLRSLLTHTPPLSSLIIPSWSPLLTSCAIRPETNSNPHFTLPFLNMVNREQNPLQNTSSYPTISEVLEEIKRITDIGFPILAMSLVGYLKNMSLVVCMGKLGSLELAAGALAIGFTNITGYSVLSGLAMGMEPLCTQAFGSRNFSLLSITLQRTILMLLLFSLPISLLWLNLEPFMLCLHQNPNITRVASIYCRFAIPDLLANSLLHPLRIYLRSKGTTWPLMWCTLLAILLHVPIIILLTFKLHLGVAGIAISSFLANFNTLFFLLLYMYYTSVSQELSLALPLIKGAHHVGDATLNFIKEWAMLLKFSIQSCLAVCLEWWWYEFMTIMAGYLYNPRASLATAGIVIQTTSLLYTLPTALSASASTRVGNKLGAGQPERASLSTVVAIGLSLTSSILGLLWTTVGRERWSRVFTDDREVVELTMVVLPIIGVCELANCPQTTCCGILRGSARPGVGAAINFCSFYMVGAPVAIVLAFVLGMGMVGLCYGLLAAQMACVVSILVVVYKTDWESESLKAKILVGKSHSLLSSRAEEEEDQTLKCEEGVVFLNPQ</sequence>
<dbReference type="GO" id="GO:0015297">
    <property type="term" value="F:antiporter activity"/>
    <property type="evidence" value="ECO:0007669"/>
    <property type="project" value="InterPro"/>
</dbReference>
<evidence type="ECO:0000256" key="1">
    <source>
        <dbReference type="ARBA" id="ARBA00004141"/>
    </source>
</evidence>
<gene>
    <name evidence="7" type="ORF">Ahy_B01g055660</name>
</gene>
<keyword evidence="5 6" id="KW-0472">Membrane</keyword>
<feature type="transmembrane region" description="Helical" evidence="6">
    <location>
        <begin position="486"/>
        <end position="508"/>
    </location>
</feature>
<dbReference type="GO" id="GO:0042910">
    <property type="term" value="F:xenobiotic transmembrane transporter activity"/>
    <property type="evidence" value="ECO:0007669"/>
    <property type="project" value="InterPro"/>
</dbReference>
<evidence type="ECO:0000256" key="4">
    <source>
        <dbReference type="ARBA" id="ARBA00022989"/>
    </source>
</evidence>
<feature type="transmembrane region" description="Helical" evidence="6">
    <location>
        <begin position="409"/>
        <end position="430"/>
    </location>
</feature>
<comment type="caution">
    <text evidence="6">Lacks conserved residue(s) required for the propagation of feature annotation.</text>
</comment>
<dbReference type="PANTHER" id="PTHR11206">
    <property type="entry name" value="MULTIDRUG RESISTANCE PROTEIN"/>
    <property type="match status" value="1"/>
</dbReference>
<feature type="transmembrane region" description="Helical" evidence="6">
    <location>
        <begin position="178"/>
        <end position="197"/>
    </location>
</feature>
<comment type="caution">
    <text evidence="7">The sequence shown here is derived from an EMBL/GenBank/DDBJ whole genome shotgun (WGS) entry which is preliminary data.</text>
</comment>
<dbReference type="STRING" id="3818.A0A445AWY0"/>
<dbReference type="EMBL" id="SDMP01000011">
    <property type="protein sequence ID" value="RYR30876.1"/>
    <property type="molecule type" value="Genomic_DNA"/>
</dbReference>